<keyword evidence="6" id="KW-0508">mRNA splicing</keyword>
<dbReference type="PANTHER" id="PTHR47135">
    <property type="entry name" value="FIBRONECTIN TYPE III DOMAIN-CONTAINING PROTEIN 7"/>
    <property type="match status" value="1"/>
</dbReference>
<comment type="caution">
    <text evidence="14">The sequence shown here is derived from an EMBL/GenBank/DDBJ whole genome shotgun (WGS) entry which is preliminary data.</text>
</comment>
<dbReference type="InterPro" id="IPR046856">
    <property type="entry name" value="Gemin6_C"/>
</dbReference>
<dbReference type="EMBL" id="JASDAP010000009">
    <property type="protein sequence ID" value="KAK1896709.1"/>
    <property type="molecule type" value="Genomic_DNA"/>
</dbReference>
<dbReference type="SUPFAM" id="SSF49265">
    <property type="entry name" value="Fibronectin type III"/>
    <property type="match status" value="7"/>
</dbReference>
<dbReference type="GO" id="GO:0006397">
    <property type="term" value="P:mRNA processing"/>
    <property type="evidence" value="ECO:0007669"/>
    <property type="project" value="UniProtKB-KW"/>
</dbReference>
<dbReference type="PROSITE" id="PS52001">
    <property type="entry name" value="AD"/>
    <property type="match status" value="1"/>
</dbReference>
<keyword evidence="3" id="KW-0963">Cytoplasm</keyword>
<feature type="domain" description="Fibronectin type-III" evidence="12">
    <location>
        <begin position="338"/>
        <end position="426"/>
    </location>
</feature>
<dbReference type="Pfam" id="PF20417">
    <property type="entry name" value="Gemin6_C"/>
    <property type="match status" value="1"/>
</dbReference>
<keyword evidence="7" id="KW-0539">Nucleus</keyword>
<evidence type="ECO:0000256" key="3">
    <source>
        <dbReference type="ARBA" id="ARBA00022490"/>
    </source>
</evidence>
<dbReference type="Gene3D" id="2.30.30.100">
    <property type="match status" value="1"/>
</dbReference>
<keyword evidence="5" id="KW-0507">mRNA processing</keyword>
<dbReference type="InterPro" id="IPR013783">
    <property type="entry name" value="Ig-like_fold"/>
</dbReference>
<keyword evidence="15" id="KW-1185">Reference proteome</keyword>
<evidence type="ECO:0000256" key="11">
    <source>
        <dbReference type="ARBA" id="ARBA00067670"/>
    </source>
</evidence>
<evidence type="ECO:0000313" key="15">
    <source>
        <dbReference type="Proteomes" id="UP001228049"/>
    </source>
</evidence>
<evidence type="ECO:0000256" key="7">
    <source>
        <dbReference type="ARBA" id="ARBA00023242"/>
    </source>
</evidence>
<evidence type="ECO:0000256" key="4">
    <source>
        <dbReference type="ARBA" id="ARBA00022553"/>
    </source>
</evidence>
<accession>A0AAD9C8N2</accession>
<dbReference type="AlphaFoldDB" id="A0AAD9C8N2"/>
<organism evidence="14 15">
    <name type="scientific">Dissostichus eleginoides</name>
    <name type="common">Patagonian toothfish</name>
    <name type="synonym">Dissostichus amissus</name>
    <dbReference type="NCBI Taxonomy" id="100907"/>
    <lineage>
        <taxon>Eukaryota</taxon>
        <taxon>Metazoa</taxon>
        <taxon>Chordata</taxon>
        <taxon>Craniata</taxon>
        <taxon>Vertebrata</taxon>
        <taxon>Euteleostomi</taxon>
        <taxon>Actinopterygii</taxon>
        <taxon>Neopterygii</taxon>
        <taxon>Teleostei</taxon>
        <taxon>Neoteleostei</taxon>
        <taxon>Acanthomorphata</taxon>
        <taxon>Eupercaria</taxon>
        <taxon>Perciformes</taxon>
        <taxon>Notothenioidei</taxon>
        <taxon>Nototheniidae</taxon>
        <taxon>Dissostichus</taxon>
    </lineage>
</organism>
<evidence type="ECO:0000256" key="2">
    <source>
        <dbReference type="ARBA" id="ARBA00004642"/>
    </source>
</evidence>
<evidence type="ECO:0000256" key="10">
    <source>
        <dbReference type="ARBA" id="ARBA00065613"/>
    </source>
</evidence>
<evidence type="ECO:0000256" key="6">
    <source>
        <dbReference type="ARBA" id="ARBA00023187"/>
    </source>
</evidence>
<dbReference type="PANTHER" id="PTHR47135:SF1">
    <property type="entry name" value="FIBRONECTIN TYPE III DOMAIN-CONTAINING PROTEIN 7"/>
    <property type="match status" value="1"/>
</dbReference>
<dbReference type="SMART" id="SM00060">
    <property type="entry name" value="FN3"/>
    <property type="match status" value="10"/>
</dbReference>
<dbReference type="InterPro" id="IPR036116">
    <property type="entry name" value="FN3_sf"/>
</dbReference>
<dbReference type="GO" id="GO:0097504">
    <property type="term" value="C:Gemini of Cajal bodies"/>
    <property type="evidence" value="ECO:0007669"/>
    <property type="project" value="UniProtKB-SubCell"/>
</dbReference>
<dbReference type="Pfam" id="PF00041">
    <property type="entry name" value="fn3"/>
    <property type="match status" value="1"/>
</dbReference>
<evidence type="ECO:0000259" key="13">
    <source>
        <dbReference type="PROSITE" id="PS52001"/>
    </source>
</evidence>
<gene>
    <name evidence="14" type="ORF">KUDE01_016252</name>
</gene>
<dbReference type="GO" id="GO:0005737">
    <property type="term" value="C:cytoplasm"/>
    <property type="evidence" value="ECO:0007669"/>
    <property type="project" value="UniProtKB-SubCell"/>
</dbReference>
<dbReference type="PROSITE" id="PS50853">
    <property type="entry name" value="FN3"/>
    <property type="match status" value="6"/>
</dbReference>
<protein>
    <recommendedName>
        <fullName evidence="11">Gem-associated protein 6</fullName>
    </recommendedName>
</protein>
<feature type="domain" description="Fibronectin type-III" evidence="12">
    <location>
        <begin position="1089"/>
        <end position="1177"/>
    </location>
</feature>
<comment type="subunit">
    <text evidence="10">Part of the core SMN complex that contains SMN1, GEMIN2/SIP1, DDX20/GEMIN3, GEMIN4, GEMIN5, GEMIN6, GEMIN7, GEMIN8 and STRAP/UNRIP. Part of the SMN-Sm complex that contains SMN1, GEMIN2/SIP1, DDX20/GEMIN3, GEMIN4, GEMIN5, GEMIN6, GEMIN7, GEMIN8, STRAP/UNRIP and the Sm proteins SNRPB, SNRPD1, SNRPD2, SNRPD3, SNRPE, SNRPF and SNRPG. Interacts with GEMIN7; the interaction is direct. Interacts with GEMIN8; the interaction is direct. Interacts with SNRPB, SNRPD2, SNRPD3 and SNRPE; the interaction is direct.</text>
</comment>
<dbReference type="GO" id="GO:0008380">
    <property type="term" value="P:RNA splicing"/>
    <property type="evidence" value="ECO:0007669"/>
    <property type="project" value="UniProtKB-KW"/>
</dbReference>
<name>A0AAD9C8N2_DISEL</name>
<evidence type="ECO:0000256" key="9">
    <source>
        <dbReference type="ARBA" id="ARBA00059373"/>
    </source>
</evidence>
<feature type="domain" description="Fibronectin type-III" evidence="12">
    <location>
        <begin position="517"/>
        <end position="601"/>
    </location>
</feature>
<dbReference type="Proteomes" id="UP001228049">
    <property type="component" value="Unassembled WGS sequence"/>
</dbReference>
<feature type="domain" description="Fibronectin type-III" evidence="12">
    <location>
        <begin position="678"/>
        <end position="762"/>
    </location>
</feature>
<feature type="domain" description="AD" evidence="13">
    <location>
        <begin position="70"/>
        <end position="165"/>
    </location>
</feature>
<evidence type="ECO:0000259" key="12">
    <source>
        <dbReference type="PROSITE" id="PS50853"/>
    </source>
</evidence>
<dbReference type="CDD" id="cd00063">
    <property type="entry name" value="FN3"/>
    <property type="match status" value="7"/>
</dbReference>
<reference evidence="14" key="1">
    <citation type="submission" date="2023-04" db="EMBL/GenBank/DDBJ databases">
        <title>Chromosome-level genome of Chaenocephalus aceratus.</title>
        <authorList>
            <person name="Park H."/>
        </authorList>
    </citation>
    <scope>NUCLEOTIDE SEQUENCE</scope>
    <source>
        <strain evidence="14">DE</strain>
        <tissue evidence="14">Muscle</tissue>
    </source>
</reference>
<evidence type="ECO:0000313" key="14">
    <source>
        <dbReference type="EMBL" id="KAK1896709.1"/>
    </source>
</evidence>
<comment type="function">
    <text evidence="9">The SMN complex catalyzes the assembly of small nuclear ribonucleoproteins (snRNPs), the building blocks of the spliceosome, and thereby plays an important role in the splicing of cellular pre-mRNAs. Most spliceosomal snRNPs contain a common set of Sm proteins SNRPB, SNRPD1, SNRPD2, SNRPD3, SNRPE, SNRPF and SNRPG that assemble in a heptameric protein ring on the Sm site of the small nuclear RNA to form the core snRNP (Sm core). In the cytosol, the Sm proteins SNRPD1, SNRPD2, SNRPE, SNRPF and SNRPG are trapped in an inactive 6S pICln-Sm complex by the chaperone CLNS1A that controls the assembly of the core snRNP. To assemble core snRNPs, the SMN complex accepts the trapped 5Sm proteins from CLNS1A forming an intermediate. Binding of snRNA inside 5Sm triggers eviction of the SMN complex, thereby allowing binding of SNRPD3 and SNRPB to complete assembly of the core snRNP.</text>
</comment>
<evidence type="ECO:0000256" key="5">
    <source>
        <dbReference type="ARBA" id="ARBA00022664"/>
    </source>
</evidence>
<evidence type="ECO:0000256" key="1">
    <source>
        <dbReference type="ARBA" id="ARBA00004496"/>
    </source>
</evidence>
<feature type="domain" description="Fibronectin type-III" evidence="12">
    <location>
        <begin position="429"/>
        <end position="516"/>
    </location>
</feature>
<dbReference type="InterPro" id="IPR003961">
    <property type="entry name" value="FN3_dom"/>
</dbReference>
<dbReference type="InterPro" id="IPR046857">
    <property type="entry name" value="Gemin6_Sm-like_dom"/>
</dbReference>
<keyword evidence="4" id="KW-0597">Phosphoprotein</keyword>
<dbReference type="CDD" id="cd11676">
    <property type="entry name" value="Gemin6"/>
    <property type="match status" value="1"/>
</dbReference>
<dbReference type="FunFam" id="2.30.30.100:FF:000038">
    <property type="entry name" value="Gem-associated protein 6"/>
    <property type="match status" value="1"/>
</dbReference>
<evidence type="ECO:0000256" key="8">
    <source>
        <dbReference type="ARBA" id="ARBA00034695"/>
    </source>
</evidence>
<dbReference type="Gene3D" id="2.60.40.10">
    <property type="entry name" value="Immunoglobulins"/>
    <property type="match status" value="8"/>
</dbReference>
<feature type="domain" description="Fibronectin type-III" evidence="12">
    <location>
        <begin position="936"/>
        <end position="1029"/>
    </location>
</feature>
<dbReference type="Pfam" id="PF06372">
    <property type="entry name" value="Gemin6"/>
    <property type="match status" value="1"/>
</dbReference>
<dbReference type="InterPro" id="IPR047574">
    <property type="entry name" value="AD"/>
</dbReference>
<sequence length="1218" mass="131647">MQCDWPLLGPLQWMRYVNKQVKVKAGKDEERRGWLLTVDPVSASLVLVDFKEDGGASVQVVMGHAVEEVEVLQEADEETTQRLQSSFLPAKTRRLDPEELRKRRAGVRSWLEKNRIPVEEEGEELRVAGVLTITPPYGPEDCCSSNQIILDRIQKLIQSVFQIQPDHTETDPDCPSTMEAAAQDIEVSVFSATSKSAILRWTRVYGASSYKVTAAPQNSPGSPVGYALFGPNTVMGTINSLSPNIMYTFTVAALDNAQGILNEGTIDSSSGELEDRGDVLHHTIAESQPLHQRKHVYSSPAEIESLDPYTEYSLSIMSVNNGGQSQPSSSVTAKTVLPPPQLSASSPSNDSITVSWAPVVNAVQYSLSLYKFGWNTTVIKHNTSNTNWIVSGLDIGSVYVIKGFAWDPEGLQGEDSLYINQTTRPPMPSIANVSMVINNGLAGISVSWERDEGVFGSLQYHVMNDQNLTCKSTSTSSSCTLSPVGCGEVHTVRVSTSNEAGPSDPSGPVVFITFPCPPQSLAVVESTEGSCTLTWDTVTHVDSYTAFIKREDSAEESCNTTSRSCTYNCTCGHTYLMSVMAFNQAGSSPEGQVLNYTTLPCCPESVSVSAVSTDTFEITWTVSRGAELYQTRAADTPVCALSDLSCDSSYSVVVTPCNDISGCNRACKAHTQITAPCMPMNLMLTQRNSSCFSVSWTANNRLANYTVTASGDDSTRTCNTDGNSCVITDLPCGSNFEVSVIATSPAGLGLPSYSEFLETRPCCPVDLTVDQVTQAMSNVLWSPAKGAHTFITSLTSTRGHARCHTMDSHCLMGCITCGTNYTVTMEAISHSGRQSNCSYEGFSSSVRLYGMAHSSLRVHWRGAGSSHSYVTELVGSRNNYTCTASPGESSCDVPNIQCGDVYTVVVAPLTPEGSKVLFCAQRIYSVSCAGSNLGTECNILSAVATGPSSILVKWEKYPHATNYFLDLRVKNSTRNAPVVVTLSGTSTEKDVYGLLPGTDYKVTLKPFVFYFAMCVSTYEASTVPDTAQIKIGKPLSTTGPVVNVTSTDTSAVVRNLKPSTNYDCYVFTANKAGMGSKSNKRTITTLVQPPMGLTATSTGLGTARVTWQPVKDVLIYHCTVQEIDEPDIRPASYNVSDTKLDVQDILPCSTYLISVSSFNKFLVLSESTEHTFSTNKLRPVSEVSVEYACSPQSATVQWSAVFGADSYKPLRLVKTARS</sequence>
<comment type="subcellular location">
    <subcellularLocation>
        <location evidence="1">Cytoplasm</location>
    </subcellularLocation>
    <subcellularLocation>
        <location evidence="8">Nucleus</location>
        <location evidence="8">Gem</location>
    </subcellularLocation>
    <subcellularLocation>
        <location evidence="2">Nucleus</location>
        <location evidence="2">Nucleoplasm</location>
    </subcellularLocation>
</comment>
<proteinExistence type="predicted"/>